<dbReference type="EMBL" id="VSSQ01001151">
    <property type="protein sequence ID" value="MPM05637.1"/>
    <property type="molecule type" value="Genomic_DNA"/>
</dbReference>
<dbReference type="GO" id="GO:0006020">
    <property type="term" value="P:inositol metabolic process"/>
    <property type="evidence" value="ECO:0007669"/>
    <property type="project" value="TreeGrafter"/>
</dbReference>
<dbReference type="PRINTS" id="PR00377">
    <property type="entry name" value="IMPHPHTASES"/>
</dbReference>
<dbReference type="PROSITE" id="PS00630">
    <property type="entry name" value="IMP_2"/>
    <property type="match status" value="1"/>
</dbReference>
<comment type="caution">
    <text evidence="8">The sequence shown here is derived from an EMBL/GenBank/DDBJ whole genome shotgun (WGS) entry which is preliminary data.</text>
</comment>
<reference evidence="8" key="1">
    <citation type="submission" date="2019-08" db="EMBL/GenBank/DDBJ databases">
        <authorList>
            <person name="Kucharzyk K."/>
            <person name="Murdoch R.W."/>
            <person name="Higgins S."/>
            <person name="Loffler F."/>
        </authorList>
    </citation>
    <scope>NUCLEOTIDE SEQUENCE</scope>
</reference>
<gene>
    <name evidence="8" type="primary">suhB_8</name>
    <name evidence="8" type="ORF">SDC9_51927</name>
</gene>
<dbReference type="GO" id="GO:0008934">
    <property type="term" value="F:inositol monophosphate 1-phosphatase activity"/>
    <property type="evidence" value="ECO:0007669"/>
    <property type="project" value="InterPro"/>
</dbReference>
<dbReference type="EC" id="3.1.3.25" evidence="4"/>
<dbReference type="PROSITE" id="PS00629">
    <property type="entry name" value="IMP_1"/>
    <property type="match status" value="1"/>
</dbReference>
<keyword evidence="5" id="KW-0479">Metal-binding</keyword>
<name>A0A644WPQ9_9ZZZZ</name>
<dbReference type="AlphaFoldDB" id="A0A644WPQ9"/>
<dbReference type="CDD" id="cd01639">
    <property type="entry name" value="IMPase"/>
    <property type="match status" value="1"/>
</dbReference>
<dbReference type="InterPro" id="IPR020583">
    <property type="entry name" value="Inositol_monoP_metal-BS"/>
</dbReference>
<evidence type="ECO:0000256" key="5">
    <source>
        <dbReference type="ARBA" id="ARBA00022723"/>
    </source>
</evidence>
<comment type="catalytic activity">
    <reaction evidence="1">
        <text>a myo-inositol phosphate + H2O = myo-inositol + phosphate</text>
        <dbReference type="Rhea" id="RHEA:24056"/>
        <dbReference type="ChEBI" id="CHEBI:15377"/>
        <dbReference type="ChEBI" id="CHEBI:17268"/>
        <dbReference type="ChEBI" id="CHEBI:43474"/>
        <dbReference type="ChEBI" id="CHEBI:84139"/>
        <dbReference type="EC" id="3.1.3.25"/>
    </reaction>
</comment>
<comment type="cofactor">
    <cofactor evidence="2">
        <name>Mg(2+)</name>
        <dbReference type="ChEBI" id="CHEBI:18420"/>
    </cofactor>
</comment>
<evidence type="ECO:0000313" key="8">
    <source>
        <dbReference type="EMBL" id="MPM05637.1"/>
    </source>
</evidence>
<evidence type="ECO:0000256" key="7">
    <source>
        <dbReference type="ARBA" id="ARBA00022842"/>
    </source>
</evidence>
<dbReference type="InterPro" id="IPR022337">
    <property type="entry name" value="Inositol_monophosphatase_SuhB"/>
</dbReference>
<dbReference type="Pfam" id="PF00459">
    <property type="entry name" value="Inositol_P"/>
    <property type="match status" value="1"/>
</dbReference>
<dbReference type="InterPro" id="IPR033942">
    <property type="entry name" value="IMPase"/>
</dbReference>
<keyword evidence="6 8" id="KW-0378">Hydrolase</keyword>
<protein>
    <recommendedName>
        <fullName evidence="4">inositol-phosphate phosphatase</fullName>
        <ecNumber evidence="4">3.1.3.25</ecNumber>
    </recommendedName>
</protein>
<evidence type="ECO:0000256" key="4">
    <source>
        <dbReference type="ARBA" id="ARBA00013106"/>
    </source>
</evidence>
<dbReference type="SUPFAM" id="SSF56655">
    <property type="entry name" value="Carbohydrate phosphatase"/>
    <property type="match status" value="1"/>
</dbReference>
<dbReference type="PRINTS" id="PR01959">
    <property type="entry name" value="SBIMPHPHTASE"/>
</dbReference>
<dbReference type="PANTHER" id="PTHR20854">
    <property type="entry name" value="INOSITOL MONOPHOSPHATASE"/>
    <property type="match status" value="1"/>
</dbReference>
<accession>A0A644WPQ9</accession>
<evidence type="ECO:0000256" key="3">
    <source>
        <dbReference type="ARBA" id="ARBA00009759"/>
    </source>
</evidence>
<dbReference type="Gene3D" id="3.40.190.80">
    <property type="match status" value="1"/>
</dbReference>
<dbReference type="FunFam" id="3.30.540.10:FF:000003">
    <property type="entry name" value="Inositol-1-monophosphatase"/>
    <property type="match status" value="1"/>
</dbReference>
<keyword evidence="7" id="KW-0460">Magnesium</keyword>
<evidence type="ECO:0000256" key="1">
    <source>
        <dbReference type="ARBA" id="ARBA00001033"/>
    </source>
</evidence>
<dbReference type="PANTHER" id="PTHR20854:SF4">
    <property type="entry name" value="INOSITOL-1-MONOPHOSPHATASE-RELATED"/>
    <property type="match status" value="1"/>
</dbReference>
<organism evidence="8">
    <name type="scientific">bioreactor metagenome</name>
    <dbReference type="NCBI Taxonomy" id="1076179"/>
    <lineage>
        <taxon>unclassified sequences</taxon>
        <taxon>metagenomes</taxon>
        <taxon>ecological metagenomes</taxon>
    </lineage>
</organism>
<dbReference type="GO" id="GO:0046872">
    <property type="term" value="F:metal ion binding"/>
    <property type="evidence" value="ECO:0007669"/>
    <property type="project" value="UniProtKB-KW"/>
</dbReference>
<dbReference type="Gene3D" id="3.30.540.10">
    <property type="entry name" value="Fructose-1,6-Bisphosphatase, subunit A, domain 1"/>
    <property type="match status" value="1"/>
</dbReference>
<dbReference type="InterPro" id="IPR020550">
    <property type="entry name" value="Inositol_monophosphatase_CS"/>
</dbReference>
<dbReference type="GO" id="GO:0007165">
    <property type="term" value="P:signal transduction"/>
    <property type="evidence" value="ECO:0007669"/>
    <property type="project" value="TreeGrafter"/>
</dbReference>
<evidence type="ECO:0000256" key="2">
    <source>
        <dbReference type="ARBA" id="ARBA00001946"/>
    </source>
</evidence>
<sequence>MNFSESIIKKISRSAVETGLFQLASVLKLTQNDVKSKGLNDFVSFVDKQSEAMLIEELSRIIPNSSFLAEESGEKHTNSEWTWIIDPLDGTTNYIHGIPLYSISIALMKENELFAGVVHEPNLNETFHAVKGEGAFLNGKPIQVTAISSMKDSLWATGFPYHDFDKIDEYMEFIKYSIKHTHGLRRLGSAAIDLVYTAAGRIDGFFEFGLNPWDVAAGALIVQEAGGVVSDFSGNNGFVFNKEIIACNPALYKEFFEKFREIYF</sequence>
<dbReference type="GO" id="GO:0046854">
    <property type="term" value="P:phosphatidylinositol phosphate biosynthetic process"/>
    <property type="evidence" value="ECO:0007669"/>
    <property type="project" value="InterPro"/>
</dbReference>
<proteinExistence type="inferred from homology"/>
<evidence type="ECO:0000256" key="6">
    <source>
        <dbReference type="ARBA" id="ARBA00022801"/>
    </source>
</evidence>
<dbReference type="InterPro" id="IPR000760">
    <property type="entry name" value="Inositol_monophosphatase-like"/>
</dbReference>
<comment type="similarity">
    <text evidence="3">Belongs to the inositol monophosphatase superfamily.</text>
</comment>